<keyword evidence="2" id="KW-0677">Repeat</keyword>
<dbReference type="InterPro" id="IPR001680">
    <property type="entry name" value="WD40_rpt"/>
</dbReference>
<evidence type="ECO:0000256" key="3">
    <source>
        <dbReference type="PROSITE-ProRule" id="PRU00221"/>
    </source>
</evidence>
<gene>
    <name evidence="4" type="ORF">PVAND_003615</name>
</gene>
<dbReference type="OrthoDB" id="7668193at2759"/>
<sequence length="326" mass="36579">MLQPDPSYHLKIQEPVHSINFLSQQLLTGTASGKIKFFCLSSLRSNFELKVSSNGGILYVSSDTETLICQDRQGIIKIYDLEKCGYVAKNEINTEHIGFTRCIKLMNRDLLLTPSGSSDINVYDLRTSIDPIYKLSSFQNDQVGQIMCMIDVSLTSQASETIFYLIAGFESGHLVLFDLREFKAIHSIKYDFPVCSVDYDASTNRGVLSSPTIHKIHIFGIDRLKMELIQKEAECIELQHSEGSKVAGISSLKIRIDKKCLFVGSCDGVVNIFSWKSLRKLATLRNHRNEITDIAFSAIPIDSFKSNLSAISSTDGTVSLWDIYYK</sequence>
<dbReference type="AlphaFoldDB" id="A0A9J6BVM3"/>
<dbReference type="PROSITE" id="PS00678">
    <property type="entry name" value="WD_REPEATS_1"/>
    <property type="match status" value="1"/>
</dbReference>
<dbReference type="InterPro" id="IPR019775">
    <property type="entry name" value="WD40_repeat_CS"/>
</dbReference>
<proteinExistence type="predicted"/>
<dbReference type="InterPro" id="IPR036322">
    <property type="entry name" value="WD40_repeat_dom_sf"/>
</dbReference>
<keyword evidence="5" id="KW-1185">Reference proteome</keyword>
<dbReference type="PROSITE" id="PS50294">
    <property type="entry name" value="WD_REPEATS_REGION"/>
    <property type="match status" value="1"/>
</dbReference>
<accession>A0A9J6BVM3</accession>
<dbReference type="PANTHER" id="PTHR19854">
    <property type="entry name" value="TRANSDUCIN BETA-LIKE 3"/>
    <property type="match status" value="1"/>
</dbReference>
<dbReference type="Proteomes" id="UP001107558">
    <property type="component" value="Chromosome 3"/>
</dbReference>
<comment type="caution">
    <text evidence="4">The sequence shown here is derived from an EMBL/GenBank/DDBJ whole genome shotgun (WGS) entry which is preliminary data.</text>
</comment>
<dbReference type="InterPro" id="IPR015943">
    <property type="entry name" value="WD40/YVTN_repeat-like_dom_sf"/>
</dbReference>
<evidence type="ECO:0000313" key="4">
    <source>
        <dbReference type="EMBL" id="KAG5673579.1"/>
    </source>
</evidence>
<keyword evidence="1 3" id="KW-0853">WD repeat</keyword>
<evidence type="ECO:0000256" key="2">
    <source>
        <dbReference type="ARBA" id="ARBA00022737"/>
    </source>
</evidence>
<dbReference type="Gene3D" id="2.130.10.10">
    <property type="entry name" value="YVTN repeat-like/Quinoprotein amine dehydrogenase"/>
    <property type="match status" value="2"/>
</dbReference>
<feature type="repeat" description="WD" evidence="3">
    <location>
        <begin position="284"/>
        <end position="326"/>
    </location>
</feature>
<organism evidence="4 5">
    <name type="scientific">Polypedilum vanderplanki</name>
    <name type="common">Sleeping chironomid midge</name>
    <dbReference type="NCBI Taxonomy" id="319348"/>
    <lineage>
        <taxon>Eukaryota</taxon>
        <taxon>Metazoa</taxon>
        <taxon>Ecdysozoa</taxon>
        <taxon>Arthropoda</taxon>
        <taxon>Hexapoda</taxon>
        <taxon>Insecta</taxon>
        <taxon>Pterygota</taxon>
        <taxon>Neoptera</taxon>
        <taxon>Endopterygota</taxon>
        <taxon>Diptera</taxon>
        <taxon>Nematocera</taxon>
        <taxon>Chironomoidea</taxon>
        <taxon>Chironomidae</taxon>
        <taxon>Chironominae</taxon>
        <taxon>Polypedilum</taxon>
        <taxon>Polypedilum</taxon>
    </lineage>
</organism>
<dbReference type="PROSITE" id="PS50082">
    <property type="entry name" value="WD_REPEATS_2"/>
    <property type="match status" value="1"/>
</dbReference>
<dbReference type="SUPFAM" id="SSF50978">
    <property type="entry name" value="WD40 repeat-like"/>
    <property type="match status" value="1"/>
</dbReference>
<dbReference type="SMART" id="SM00320">
    <property type="entry name" value="WD40"/>
    <property type="match status" value="3"/>
</dbReference>
<dbReference type="PANTHER" id="PTHR19854:SF1">
    <property type="entry name" value="GUANINE NUCLEOTIDE-BINDING PROTEIN SUBUNIT BETA-LIKE PROTEIN 1"/>
    <property type="match status" value="1"/>
</dbReference>
<name>A0A9J6BVM3_POLVA</name>
<evidence type="ECO:0000313" key="5">
    <source>
        <dbReference type="Proteomes" id="UP001107558"/>
    </source>
</evidence>
<dbReference type="Pfam" id="PF00400">
    <property type="entry name" value="WD40"/>
    <property type="match status" value="1"/>
</dbReference>
<dbReference type="EMBL" id="JADBJN010000003">
    <property type="protein sequence ID" value="KAG5673579.1"/>
    <property type="molecule type" value="Genomic_DNA"/>
</dbReference>
<protein>
    <submittedName>
        <fullName evidence="4">Uncharacterized protein</fullName>
    </submittedName>
</protein>
<reference evidence="4" key="1">
    <citation type="submission" date="2021-03" db="EMBL/GenBank/DDBJ databases">
        <title>Chromosome level genome of the anhydrobiotic midge Polypedilum vanderplanki.</title>
        <authorList>
            <person name="Yoshida Y."/>
            <person name="Kikawada T."/>
            <person name="Gusev O."/>
        </authorList>
    </citation>
    <scope>NUCLEOTIDE SEQUENCE</scope>
    <source>
        <strain evidence="4">NIAS01</strain>
        <tissue evidence="4">Whole body or cell culture</tissue>
    </source>
</reference>
<evidence type="ECO:0000256" key="1">
    <source>
        <dbReference type="ARBA" id="ARBA00022574"/>
    </source>
</evidence>